<dbReference type="RefSeq" id="WP_101826248.1">
    <property type="nucleotide sequence ID" value="NZ_PJZH01000022.1"/>
</dbReference>
<proteinExistence type="inferred from homology"/>
<name>A0A2N5DWS4_9GAMM</name>
<dbReference type="Proteomes" id="UP000234503">
    <property type="component" value="Unassembled WGS sequence"/>
</dbReference>
<keyword evidence="6" id="KW-0378">Hydrolase</keyword>
<dbReference type="NCBIfam" id="NF008471">
    <property type="entry name" value="PRK11366.1"/>
    <property type="match status" value="1"/>
</dbReference>
<dbReference type="OrthoDB" id="9813383at2"/>
<gene>
    <name evidence="6" type="ORF">CYR32_16520</name>
</gene>
<keyword evidence="7" id="KW-1185">Reference proteome</keyword>
<dbReference type="InterPro" id="IPR011697">
    <property type="entry name" value="Peptidase_C26"/>
</dbReference>
<dbReference type="PROSITE" id="PS51273">
    <property type="entry name" value="GATASE_TYPE_1"/>
    <property type="match status" value="1"/>
</dbReference>
<evidence type="ECO:0000256" key="4">
    <source>
        <dbReference type="ARBA" id="ARBA00060634"/>
    </source>
</evidence>
<evidence type="ECO:0000313" key="6">
    <source>
        <dbReference type="EMBL" id="PLR31709.1"/>
    </source>
</evidence>
<comment type="catalytic activity">
    <reaction evidence="2">
        <text>4-(gamma-L-glutamylamino)butanoate + H2O = 4-aminobutanoate + L-glutamate</text>
        <dbReference type="Rhea" id="RHEA:19737"/>
        <dbReference type="ChEBI" id="CHEBI:15377"/>
        <dbReference type="ChEBI" id="CHEBI:29985"/>
        <dbReference type="ChEBI" id="CHEBI:58800"/>
        <dbReference type="ChEBI" id="CHEBI:59888"/>
        <dbReference type="EC" id="3.5.1.94"/>
    </reaction>
</comment>
<protein>
    <recommendedName>
        <fullName evidence="5">gamma-glutamyl-gamma-aminobutyrate hydrolase</fullName>
        <ecNumber evidence="5">3.5.1.94</ecNumber>
    </recommendedName>
</protein>
<dbReference type="Pfam" id="PF07722">
    <property type="entry name" value="Peptidase_C26"/>
    <property type="match status" value="1"/>
</dbReference>
<dbReference type="EMBL" id="PJZH01000022">
    <property type="protein sequence ID" value="PLR31709.1"/>
    <property type="molecule type" value="Genomic_DNA"/>
</dbReference>
<dbReference type="Gene3D" id="3.40.50.880">
    <property type="match status" value="1"/>
</dbReference>
<dbReference type="PANTHER" id="PTHR43235:SF1">
    <property type="entry name" value="GLUTAMINE AMIDOTRANSFERASE PB2B2.05-RELATED"/>
    <property type="match status" value="1"/>
</dbReference>
<accession>A0A2N5DWS4</accession>
<dbReference type="InterPro" id="IPR029062">
    <property type="entry name" value="Class_I_gatase-like"/>
</dbReference>
<evidence type="ECO:0000256" key="1">
    <source>
        <dbReference type="ARBA" id="ARBA00011083"/>
    </source>
</evidence>
<dbReference type="PANTHER" id="PTHR43235">
    <property type="entry name" value="GLUTAMINE AMIDOTRANSFERASE PB2B2.05-RELATED"/>
    <property type="match status" value="1"/>
</dbReference>
<comment type="similarity">
    <text evidence="1">Belongs to the peptidase C26 family.</text>
</comment>
<evidence type="ECO:0000256" key="2">
    <source>
        <dbReference type="ARBA" id="ARBA00052718"/>
    </source>
</evidence>
<comment type="pathway">
    <text evidence="4">Amine and polyamine degradation; putrescine degradation; 4-aminobutanoate from putrescine: step 4/4.</text>
</comment>
<evidence type="ECO:0000256" key="5">
    <source>
        <dbReference type="ARBA" id="ARBA00066788"/>
    </source>
</evidence>
<evidence type="ECO:0000313" key="7">
    <source>
        <dbReference type="Proteomes" id="UP000234503"/>
    </source>
</evidence>
<sequence>MGNIFNRPVVGVVMCRECIEGHYTQTVEEKYLDAVFAAGGLPVALPQVLATQPYALDSVVARLDGVFLTGSPSNIEPHHYGEEGIEEWNDPGRDKLALTLIRSMLDQRLPLFAACRGMQELVVATGGALHRQVHNEPGFMDHREDLSQSPDIQYGPAHPVIVEPGGLLESLLPGTPLFEVNSLHGQGTRRLSPSLRVEASAPDGLVEAVSVRDHPFALGVQWHPEWRIEENPVSRQLFEAFICACRDAMVEERAVQETIL</sequence>
<dbReference type="SUPFAM" id="SSF52317">
    <property type="entry name" value="Class I glutamine amidotransferase-like"/>
    <property type="match status" value="1"/>
</dbReference>
<dbReference type="EC" id="3.5.1.94" evidence="5"/>
<dbReference type="AlphaFoldDB" id="A0A2N5DWS4"/>
<organism evidence="6 7">
    <name type="scientific">Chimaeribacter coloradensis</name>
    <dbReference type="NCBI Taxonomy" id="2060068"/>
    <lineage>
        <taxon>Bacteria</taxon>
        <taxon>Pseudomonadati</taxon>
        <taxon>Pseudomonadota</taxon>
        <taxon>Gammaproteobacteria</taxon>
        <taxon>Enterobacterales</taxon>
        <taxon>Yersiniaceae</taxon>
        <taxon>Chimaeribacter</taxon>
    </lineage>
</organism>
<dbReference type="GO" id="GO:0033969">
    <property type="term" value="F:gamma-glutamyl-gamma-aminobutyrate hydrolase activity"/>
    <property type="evidence" value="ECO:0007669"/>
    <property type="project" value="UniProtKB-EC"/>
</dbReference>
<comment type="function">
    <text evidence="3">Involved in the breakdown of putrescine via hydrolysis of the gamma-glutamyl linkage of gamma-glutamyl-gamma-aminobutyrate.</text>
</comment>
<dbReference type="InterPro" id="IPR044668">
    <property type="entry name" value="PuuD-like"/>
</dbReference>
<dbReference type="FunFam" id="3.40.50.880:FF:000030">
    <property type="entry name" value="Gamma-glutamyl-gamma-aminobutyrate hydrolase PuuD"/>
    <property type="match status" value="1"/>
</dbReference>
<dbReference type="GO" id="GO:0006598">
    <property type="term" value="P:polyamine catabolic process"/>
    <property type="evidence" value="ECO:0007669"/>
    <property type="project" value="TreeGrafter"/>
</dbReference>
<comment type="caution">
    <text evidence="6">The sequence shown here is derived from an EMBL/GenBank/DDBJ whole genome shotgun (WGS) entry which is preliminary data.</text>
</comment>
<reference evidence="6 7" key="1">
    <citation type="submission" date="2017-12" db="EMBL/GenBank/DDBJ databases">
        <title>Characterization of six clinical isolates of Enterochimera gen. nov., a novel genus of the Yersiniaciae family and the three species Enterochimera arupensis sp. nov., Enterochimera coloradensis sp. nov, and Enterochimera californica sp. nov.</title>
        <authorList>
            <person name="Rossi A."/>
            <person name="Fisher M."/>
        </authorList>
    </citation>
    <scope>NUCLEOTIDE SEQUENCE [LARGE SCALE GENOMIC DNA]</scope>
    <source>
        <strain evidence="7">2016-Iso4</strain>
    </source>
</reference>
<dbReference type="GO" id="GO:0005829">
    <property type="term" value="C:cytosol"/>
    <property type="evidence" value="ECO:0007669"/>
    <property type="project" value="TreeGrafter"/>
</dbReference>
<evidence type="ECO:0000256" key="3">
    <source>
        <dbReference type="ARBA" id="ARBA00055068"/>
    </source>
</evidence>
<dbReference type="CDD" id="cd01745">
    <property type="entry name" value="GATase1_2"/>
    <property type="match status" value="1"/>
</dbReference>